<dbReference type="Pfam" id="PF03713">
    <property type="entry name" value="DUF305"/>
    <property type="match status" value="1"/>
</dbReference>
<reference evidence="3" key="1">
    <citation type="submission" date="2016-10" db="EMBL/GenBank/DDBJ databases">
        <authorList>
            <person name="Varghese N."/>
            <person name="Submissions S."/>
        </authorList>
    </citation>
    <scope>NUCLEOTIDE SEQUENCE [LARGE SCALE GENOMIC DNA]</scope>
    <source>
        <strain evidence="3">IBRC-M 10403</strain>
    </source>
</reference>
<evidence type="ECO:0000259" key="1">
    <source>
        <dbReference type="Pfam" id="PF03713"/>
    </source>
</evidence>
<organism evidence="2 3">
    <name type="scientific">Actinokineospora iranica</name>
    <dbReference type="NCBI Taxonomy" id="1271860"/>
    <lineage>
        <taxon>Bacteria</taxon>
        <taxon>Bacillati</taxon>
        <taxon>Actinomycetota</taxon>
        <taxon>Actinomycetes</taxon>
        <taxon>Pseudonocardiales</taxon>
        <taxon>Pseudonocardiaceae</taxon>
        <taxon>Actinokineospora</taxon>
    </lineage>
</organism>
<feature type="domain" description="DUF305" evidence="1">
    <location>
        <begin position="3"/>
        <end position="66"/>
    </location>
</feature>
<keyword evidence="3" id="KW-1185">Reference proteome</keyword>
<proteinExistence type="predicted"/>
<dbReference type="InterPro" id="IPR005183">
    <property type="entry name" value="DUF305_CopM-like"/>
</dbReference>
<dbReference type="Gene3D" id="1.20.1260.10">
    <property type="match status" value="1"/>
</dbReference>
<dbReference type="RefSeq" id="WP_091448564.1">
    <property type="nucleotide sequence ID" value="NZ_FMZZ01000001.1"/>
</dbReference>
<gene>
    <name evidence="2" type="ORF">SAMN05216174_1011058</name>
</gene>
<dbReference type="STRING" id="1271860.SAMN05216174_1011058"/>
<name>A0A1G6KRP9_9PSEU</name>
<evidence type="ECO:0000313" key="2">
    <source>
        <dbReference type="EMBL" id="SDC33597.1"/>
    </source>
</evidence>
<dbReference type="EMBL" id="FMZZ01000001">
    <property type="protein sequence ID" value="SDC33597.1"/>
    <property type="molecule type" value="Genomic_DNA"/>
</dbReference>
<sequence>MPELNRLGEFTGPEFDVWFLRLMIRHHRGTLTVAEAATRHAAHPQVRDTAAVMVAEQQREIGAMTASLTGLGAETCCPGDDVYPVNTCV</sequence>
<dbReference type="Proteomes" id="UP000199501">
    <property type="component" value="Unassembled WGS sequence"/>
</dbReference>
<protein>
    <recommendedName>
        <fullName evidence="1">DUF305 domain-containing protein</fullName>
    </recommendedName>
</protein>
<evidence type="ECO:0000313" key="3">
    <source>
        <dbReference type="Proteomes" id="UP000199501"/>
    </source>
</evidence>
<dbReference type="AlphaFoldDB" id="A0A1G6KRP9"/>
<accession>A0A1G6KRP9</accession>
<dbReference type="OrthoDB" id="26872at2"/>
<dbReference type="InterPro" id="IPR012347">
    <property type="entry name" value="Ferritin-like"/>
</dbReference>